<sequence length="881" mass="100890">MYNKNNVDYVALLWEDFMSQADNREISSARKEHMPYLRFIEVIINHFISKDKTISMRNKINLHTIRDDSLLATLTKARKYKNVASPSRKLSHVLEEEPAEKPKRARKPAKKSTTVPTAGVVIKDTPCESMPKKKTPAKFDRGKCMDLIFDATLLEAAQVKEALKKRKKESRILHLSGSGDGVGSQPKVTDESEDKTIGTYEGTSTKPGVPDVPKYLSESENESWGDSCDDDSNEVTKNDDEDDVGSDANEDKEASDSEKTNSDEDENLNVNLNDDEEEEHEEEYVRTPDSFEFNDDDEEYEELYKDVNVRSKVAEHEEVGKRDAEMIDTTHESSKQSSSVSSDFASKFLNLDNVPPVINEVASMMNVKTPHEESSTQARLNLSVPVTAIPKTSTVLVTTVTPIIQPFSSISQMTAPTPVPTTEPSTSLIPALPDFAFIFEFDQRVSALEKELSQVKQVDHSVQILAQIPKAQAEKEKYIEIIEKSMKEIIKDEVKSQLPQILPKEVSDFATPVIQSAINKSLKNVIIAKSSSQPKSTYEAATSLTEFELKKILLDKIQKSKPYRGAPEHRQLYDALIKSYKLDKDLFESYGNTYSLKRDRDDKDQDEDPPARSDQWLKKRRTSKDVEPSRSSKSKESKSSSSKCSKSQSKSSGKSAQAEEPESFKNDWFKNLEKPLTPDRDWNARKQIDFRPPQTWISKMAKAVTNKLDWTNHEGHEYSFDLSKPIPLIEDQGRQVVPPNYFFNNDLEYLKAKKYDYGYLDEITIQREDYPIYKFIDGDFLRLNMRDIEDMLLLLVQKKFSNLERDDLFDLNVALWMFTSEFSFLSRVIHDIASSLEMDYLPKRRWGKLDRKRCRIMIKAIGQQLFERRLMRNMEKFVGGR</sequence>
<feature type="compositionally biased region" description="Basic and acidic residues" evidence="1">
    <location>
        <begin position="249"/>
        <end position="262"/>
    </location>
</feature>
<feature type="region of interest" description="Disordered" evidence="1">
    <location>
        <begin position="174"/>
        <end position="286"/>
    </location>
</feature>
<gene>
    <name evidence="2" type="ORF">Tci_042588</name>
</gene>
<evidence type="ECO:0000256" key="1">
    <source>
        <dbReference type="SAM" id="MobiDB-lite"/>
    </source>
</evidence>
<feature type="compositionally biased region" description="Acidic residues" evidence="1">
    <location>
        <begin position="263"/>
        <end position="282"/>
    </location>
</feature>
<feature type="compositionally biased region" description="Basic and acidic residues" evidence="1">
    <location>
        <begin position="92"/>
        <end position="102"/>
    </location>
</feature>
<feature type="region of interest" description="Disordered" evidence="1">
    <location>
        <begin position="596"/>
        <end position="669"/>
    </location>
</feature>
<accession>A0A6L2MAD6</accession>
<name>A0A6L2MAD6_TANCI</name>
<protein>
    <submittedName>
        <fullName evidence="2">Uncharacterized protein</fullName>
    </submittedName>
</protein>
<feature type="region of interest" description="Disordered" evidence="1">
    <location>
        <begin position="85"/>
        <end position="116"/>
    </location>
</feature>
<dbReference type="EMBL" id="BKCJ010006147">
    <property type="protein sequence ID" value="GEU70610.1"/>
    <property type="molecule type" value="Genomic_DNA"/>
</dbReference>
<feature type="compositionally biased region" description="Basic and acidic residues" evidence="1">
    <location>
        <begin position="596"/>
        <end position="638"/>
    </location>
</feature>
<evidence type="ECO:0000313" key="2">
    <source>
        <dbReference type="EMBL" id="GEU70610.1"/>
    </source>
</evidence>
<feature type="compositionally biased region" description="Acidic residues" evidence="1">
    <location>
        <begin position="219"/>
        <end position="248"/>
    </location>
</feature>
<comment type="caution">
    <text evidence="2">The sequence shown here is derived from an EMBL/GenBank/DDBJ whole genome shotgun (WGS) entry which is preliminary data.</text>
</comment>
<reference evidence="2" key="1">
    <citation type="journal article" date="2019" name="Sci. Rep.">
        <title>Draft genome of Tanacetum cinerariifolium, the natural source of mosquito coil.</title>
        <authorList>
            <person name="Yamashiro T."/>
            <person name="Shiraishi A."/>
            <person name="Satake H."/>
            <person name="Nakayama K."/>
        </authorList>
    </citation>
    <scope>NUCLEOTIDE SEQUENCE</scope>
</reference>
<organism evidence="2">
    <name type="scientific">Tanacetum cinerariifolium</name>
    <name type="common">Dalmatian daisy</name>
    <name type="synonym">Chrysanthemum cinerariifolium</name>
    <dbReference type="NCBI Taxonomy" id="118510"/>
    <lineage>
        <taxon>Eukaryota</taxon>
        <taxon>Viridiplantae</taxon>
        <taxon>Streptophyta</taxon>
        <taxon>Embryophyta</taxon>
        <taxon>Tracheophyta</taxon>
        <taxon>Spermatophyta</taxon>
        <taxon>Magnoliopsida</taxon>
        <taxon>eudicotyledons</taxon>
        <taxon>Gunneridae</taxon>
        <taxon>Pentapetalae</taxon>
        <taxon>asterids</taxon>
        <taxon>campanulids</taxon>
        <taxon>Asterales</taxon>
        <taxon>Asteraceae</taxon>
        <taxon>Asteroideae</taxon>
        <taxon>Anthemideae</taxon>
        <taxon>Anthemidinae</taxon>
        <taxon>Tanacetum</taxon>
    </lineage>
</organism>
<dbReference type="AlphaFoldDB" id="A0A6L2MAD6"/>
<proteinExistence type="predicted"/>
<feature type="compositionally biased region" description="Low complexity" evidence="1">
    <location>
        <begin position="639"/>
        <end position="655"/>
    </location>
</feature>